<dbReference type="Proteomes" id="UP001190700">
    <property type="component" value="Unassembled WGS sequence"/>
</dbReference>
<dbReference type="EMBL" id="LGRX02017170">
    <property type="protein sequence ID" value="KAK3261070.1"/>
    <property type="molecule type" value="Genomic_DNA"/>
</dbReference>
<evidence type="ECO:0000313" key="2">
    <source>
        <dbReference type="Proteomes" id="UP001190700"/>
    </source>
</evidence>
<sequence length="83" mass="9049">MSDAHLGAAMISLGAAARKVEESKVTTYGDVRPHQLTPFGEEVYGGLGPGAAGFLKKTQRRLKNWRWMEENVGEEEEVDDDGG</sequence>
<protein>
    <submittedName>
        <fullName evidence="1">Uncharacterized protein</fullName>
    </submittedName>
</protein>
<evidence type="ECO:0000313" key="1">
    <source>
        <dbReference type="EMBL" id="KAK3261070.1"/>
    </source>
</evidence>
<dbReference type="AlphaFoldDB" id="A0AAE0FJW1"/>
<name>A0AAE0FJW1_9CHLO</name>
<gene>
    <name evidence="1" type="ORF">CYMTET_30012</name>
</gene>
<reference evidence="1 2" key="1">
    <citation type="journal article" date="2015" name="Genome Biol. Evol.">
        <title>Comparative Genomics of a Bacterivorous Green Alga Reveals Evolutionary Causalities and Consequences of Phago-Mixotrophic Mode of Nutrition.</title>
        <authorList>
            <person name="Burns J.A."/>
            <person name="Paasch A."/>
            <person name="Narechania A."/>
            <person name="Kim E."/>
        </authorList>
    </citation>
    <scope>NUCLEOTIDE SEQUENCE [LARGE SCALE GENOMIC DNA]</scope>
    <source>
        <strain evidence="1 2">PLY_AMNH</strain>
    </source>
</reference>
<organism evidence="1 2">
    <name type="scientific">Cymbomonas tetramitiformis</name>
    <dbReference type="NCBI Taxonomy" id="36881"/>
    <lineage>
        <taxon>Eukaryota</taxon>
        <taxon>Viridiplantae</taxon>
        <taxon>Chlorophyta</taxon>
        <taxon>Pyramimonadophyceae</taxon>
        <taxon>Pyramimonadales</taxon>
        <taxon>Pyramimonadaceae</taxon>
        <taxon>Cymbomonas</taxon>
    </lineage>
</organism>
<comment type="caution">
    <text evidence="1">The sequence shown here is derived from an EMBL/GenBank/DDBJ whole genome shotgun (WGS) entry which is preliminary data.</text>
</comment>
<keyword evidence="2" id="KW-1185">Reference proteome</keyword>
<proteinExistence type="predicted"/>
<accession>A0AAE0FJW1</accession>